<name>A0A7R9B686_TIMSH</name>
<accession>A0A7R9B686</accession>
<protein>
    <submittedName>
        <fullName evidence="1">Uncharacterized protein</fullName>
    </submittedName>
</protein>
<proteinExistence type="predicted"/>
<organism evidence="1">
    <name type="scientific">Timema shepardi</name>
    <name type="common">Walking stick</name>
    <dbReference type="NCBI Taxonomy" id="629360"/>
    <lineage>
        <taxon>Eukaryota</taxon>
        <taxon>Metazoa</taxon>
        <taxon>Ecdysozoa</taxon>
        <taxon>Arthropoda</taxon>
        <taxon>Hexapoda</taxon>
        <taxon>Insecta</taxon>
        <taxon>Pterygota</taxon>
        <taxon>Neoptera</taxon>
        <taxon>Polyneoptera</taxon>
        <taxon>Phasmatodea</taxon>
        <taxon>Timematodea</taxon>
        <taxon>Timematoidea</taxon>
        <taxon>Timematidae</taxon>
        <taxon>Timema</taxon>
    </lineage>
</organism>
<gene>
    <name evidence="1" type="ORF">TSIB3V08_LOCUS9799</name>
</gene>
<dbReference type="EMBL" id="OC005936">
    <property type="protein sequence ID" value="CAD7265769.1"/>
    <property type="molecule type" value="Genomic_DNA"/>
</dbReference>
<sequence>MSSSLHGFPRLCSWIEGAWNCRHIGIIIPPSELAVLRVTVLSRKDPARCTGLGRDLGQRMFHINEH</sequence>
<dbReference type="AlphaFoldDB" id="A0A7R9B686"/>
<reference evidence="1" key="1">
    <citation type="submission" date="2020-11" db="EMBL/GenBank/DDBJ databases">
        <authorList>
            <person name="Tran Van P."/>
        </authorList>
    </citation>
    <scope>NUCLEOTIDE SEQUENCE</scope>
</reference>
<evidence type="ECO:0000313" key="1">
    <source>
        <dbReference type="EMBL" id="CAD7265769.1"/>
    </source>
</evidence>